<name>A0A1G7HYK1_9RHOB</name>
<dbReference type="SUPFAM" id="SSF51971">
    <property type="entry name" value="Nucleotide-binding domain"/>
    <property type="match status" value="1"/>
</dbReference>
<keyword evidence="1" id="KW-0560">Oxidoreductase</keyword>
<dbReference type="Gene3D" id="3.50.50.60">
    <property type="entry name" value="FAD/NAD(P)-binding domain"/>
    <property type="match status" value="2"/>
</dbReference>
<evidence type="ECO:0000259" key="2">
    <source>
        <dbReference type="Pfam" id="PF01266"/>
    </source>
</evidence>
<protein>
    <submittedName>
        <fullName evidence="3">Glycine oxidase</fullName>
    </submittedName>
</protein>
<dbReference type="OrthoDB" id="7818064at2"/>
<dbReference type="EMBL" id="FNBP01000001">
    <property type="protein sequence ID" value="SDF05627.1"/>
    <property type="molecule type" value="Genomic_DNA"/>
</dbReference>
<dbReference type="GO" id="GO:0005737">
    <property type="term" value="C:cytoplasm"/>
    <property type="evidence" value="ECO:0007669"/>
    <property type="project" value="TreeGrafter"/>
</dbReference>
<proteinExistence type="predicted"/>
<sequence>MVDVTVRGAGIFGLSVAWACVQRGAKVQAVDPAGPAAGASGGIVGALAPHVPENWNTKKAFQLDSLLQAEAFWAEVAEAGGAAPGYIRSGRLQPVADEAALALARQRERTAAELWQDRARWEVIRTDGDPWAPNSPTGWLIRDTLSALIHPRKACAALVAALSAKGVEVVADAPDHGKVLWATGVAGLEALNAGHPRLVGAGIKGQAALLRLDQSGTAQLFADGVHVIPHLDGTVAVGGTTEREFDSPDSTDDQLDTVIAKARAAVPALADAPVIERWAGLRPRSRSRAPMLGALPDKPGHYIANGGFKIGFGMAPKVAEVMADLLLEGHDRIPEGFRVTDNL</sequence>
<evidence type="ECO:0000313" key="4">
    <source>
        <dbReference type="Proteomes" id="UP000199399"/>
    </source>
</evidence>
<dbReference type="Pfam" id="PF01266">
    <property type="entry name" value="DAO"/>
    <property type="match status" value="1"/>
</dbReference>
<dbReference type="STRING" id="218672.SAMN04489759_101258"/>
<dbReference type="GO" id="GO:0016491">
    <property type="term" value="F:oxidoreductase activity"/>
    <property type="evidence" value="ECO:0007669"/>
    <property type="project" value="UniProtKB-KW"/>
</dbReference>
<dbReference type="InterPro" id="IPR006076">
    <property type="entry name" value="FAD-dep_OxRdtase"/>
</dbReference>
<reference evidence="4" key="1">
    <citation type="submission" date="2016-10" db="EMBL/GenBank/DDBJ databases">
        <authorList>
            <person name="Varghese N."/>
            <person name="Submissions S."/>
        </authorList>
    </citation>
    <scope>NUCLEOTIDE SEQUENCE [LARGE SCALE GENOMIC DNA]</scope>
    <source>
        <strain evidence="4">DSM 16477</strain>
    </source>
</reference>
<dbReference type="PANTHER" id="PTHR13847:SF289">
    <property type="entry name" value="GLYCINE OXIDASE"/>
    <property type="match status" value="1"/>
</dbReference>
<dbReference type="Gene3D" id="3.30.9.10">
    <property type="entry name" value="D-Amino Acid Oxidase, subunit A, domain 2"/>
    <property type="match status" value="2"/>
</dbReference>
<dbReference type="InterPro" id="IPR036188">
    <property type="entry name" value="FAD/NAD-bd_sf"/>
</dbReference>
<dbReference type="Proteomes" id="UP000199399">
    <property type="component" value="Unassembled WGS sequence"/>
</dbReference>
<gene>
    <name evidence="3" type="ORF">SAMN04489759_101258</name>
</gene>
<evidence type="ECO:0000313" key="3">
    <source>
        <dbReference type="EMBL" id="SDF05627.1"/>
    </source>
</evidence>
<dbReference type="PANTHER" id="PTHR13847">
    <property type="entry name" value="SARCOSINE DEHYDROGENASE-RELATED"/>
    <property type="match status" value="1"/>
</dbReference>
<accession>A0A1G7HYK1</accession>
<feature type="domain" description="FAD dependent oxidoreductase" evidence="2">
    <location>
        <begin position="3"/>
        <end position="325"/>
    </location>
</feature>
<keyword evidence="4" id="KW-1185">Reference proteome</keyword>
<evidence type="ECO:0000256" key="1">
    <source>
        <dbReference type="ARBA" id="ARBA00023002"/>
    </source>
</evidence>
<dbReference type="SUPFAM" id="SSF54373">
    <property type="entry name" value="FAD-linked reductases, C-terminal domain"/>
    <property type="match status" value="1"/>
</dbReference>
<dbReference type="AlphaFoldDB" id="A0A1G7HYK1"/>
<organism evidence="3 4">
    <name type="scientific">Sulfitobacter delicatus</name>
    <dbReference type="NCBI Taxonomy" id="218672"/>
    <lineage>
        <taxon>Bacteria</taxon>
        <taxon>Pseudomonadati</taxon>
        <taxon>Pseudomonadota</taxon>
        <taxon>Alphaproteobacteria</taxon>
        <taxon>Rhodobacterales</taxon>
        <taxon>Roseobacteraceae</taxon>
        <taxon>Sulfitobacter</taxon>
    </lineage>
</organism>